<dbReference type="AlphaFoldDB" id="A0A7R9QGC3"/>
<reference evidence="1" key="1">
    <citation type="submission" date="2020-11" db="EMBL/GenBank/DDBJ databases">
        <authorList>
            <person name="Tran Van P."/>
        </authorList>
    </citation>
    <scope>NUCLEOTIDE SEQUENCE</scope>
</reference>
<dbReference type="EMBL" id="CAJPIZ010030180">
    <property type="protein sequence ID" value="CAG2119858.1"/>
    <property type="molecule type" value="Genomic_DNA"/>
</dbReference>
<protein>
    <submittedName>
        <fullName evidence="1">Uncharacterized protein</fullName>
    </submittedName>
</protein>
<gene>
    <name evidence="1" type="ORF">OSB1V03_LOCUS19805</name>
</gene>
<evidence type="ECO:0000313" key="2">
    <source>
        <dbReference type="Proteomes" id="UP000759131"/>
    </source>
</evidence>
<organism evidence="1">
    <name type="scientific">Medioppia subpectinata</name>
    <dbReference type="NCBI Taxonomy" id="1979941"/>
    <lineage>
        <taxon>Eukaryota</taxon>
        <taxon>Metazoa</taxon>
        <taxon>Ecdysozoa</taxon>
        <taxon>Arthropoda</taxon>
        <taxon>Chelicerata</taxon>
        <taxon>Arachnida</taxon>
        <taxon>Acari</taxon>
        <taxon>Acariformes</taxon>
        <taxon>Sarcoptiformes</taxon>
        <taxon>Oribatida</taxon>
        <taxon>Brachypylina</taxon>
        <taxon>Oppioidea</taxon>
        <taxon>Oppiidae</taxon>
        <taxon>Medioppia</taxon>
    </lineage>
</organism>
<proteinExistence type="predicted"/>
<accession>A0A7R9QGC3</accession>
<dbReference type="EMBL" id="OC884755">
    <property type="protein sequence ID" value="CAD7643896.1"/>
    <property type="molecule type" value="Genomic_DNA"/>
</dbReference>
<keyword evidence="2" id="KW-1185">Reference proteome</keyword>
<name>A0A7R9QGC3_9ACAR</name>
<evidence type="ECO:0000313" key="1">
    <source>
        <dbReference type="EMBL" id="CAD7643896.1"/>
    </source>
</evidence>
<dbReference type="Proteomes" id="UP000759131">
    <property type="component" value="Unassembled WGS sequence"/>
</dbReference>
<sequence length="41" mass="4726">MIRIKIISRGIHLRQLIMLNGCLETTGLPWYTQTTPVTWLG</sequence>